<dbReference type="NCBIfam" id="NF009789">
    <property type="entry name" value="PRK13281.1"/>
    <property type="match status" value="1"/>
</dbReference>
<dbReference type="InterPro" id="IPR037031">
    <property type="entry name" value="AstB_sf"/>
</dbReference>
<protein>
    <recommendedName>
        <fullName evidence="3 4">N-succinylarginine dihydrolase</fullName>
        <ecNumber evidence="3 4">3.5.3.23</ecNumber>
    </recommendedName>
</protein>
<feature type="active site" evidence="3">
    <location>
        <position position="178"/>
    </location>
</feature>
<reference evidence="5 6" key="1">
    <citation type="submission" date="2014-05" db="EMBL/GenBank/DDBJ databases">
        <title>ATOL: Assembling a taxonomically balanced genome-scale reconstruction of the evolutionary history of the Enterobacteriaceae.</title>
        <authorList>
            <person name="Plunkett G.III."/>
            <person name="Neeno-Eckwall E.C."/>
            <person name="Glasner J.D."/>
            <person name="Perna N.T."/>
        </authorList>
    </citation>
    <scope>NUCLEOTIDE SEQUENCE [LARGE SCALE GENOMIC DNA]</scope>
    <source>
        <strain evidence="5 6">ATCC 33301</strain>
    </source>
</reference>
<feature type="active site" description="Nucleophile" evidence="3">
    <location>
        <position position="370"/>
    </location>
</feature>
<dbReference type="HAMAP" id="MF_01172">
    <property type="entry name" value="AstB"/>
    <property type="match status" value="1"/>
</dbReference>
<evidence type="ECO:0000313" key="5">
    <source>
        <dbReference type="EMBL" id="KFD18652.1"/>
    </source>
</evidence>
<evidence type="ECO:0000256" key="4">
    <source>
        <dbReference type="NCBIfam" id="TIGR03241"/>
    </source>
</evidence>
<feature type="binding site" evidence="3">
    <location>
        <begin position="23"/>
        <end position="32"/>
    </location>
    <ligand>
        <name>substrate</name>
    </ligand>
</feature>
<gene>
    <name evidence="3 5" type="primary">astB</name>
    <name evidence="5" type="ORF">GTPT_2413</name>
</gene>
<evidence type="ECO:0000256" key="3">
    <source>
        <dbReference type="HAMAP-Rule" id="MF_01172"/>
    </source>
</evidence>
<accession>A0A085JDV6</accession>
<comment type="similarity">
    <text evidence="3">Belongs to the succinylarginine dihydrolase family.</text>
</comment>
<comment type="pathway">
    <text evidence="3">Amino-acid degradation; L-arginine degradation via AST pathway; L-glutamate and succinate from L-arginine: step 2/5.</text>
</comment>
<dbReference type="GO" id="GO:0019545">
    <property type="term" value="P:L-arginine catabolic process to succinate"/>
    <property type="evidence" value="ECO:0007669"/>
    <property type="project" value="UniProtKB-UniRule"/>
</dbReference>
<dbReference type="Pfam" id="PF04996">
    <property type="entry name" value="AstB"/>
    <property type="match status" value="1"/>
</dbReference>
<evidence type="ECO:0000256" key="1">
    <source>
        <dbReference type="ARBA" id="ARBA00022503"/>
    </source>
</evidence>
<comment type="catalytic activity">
    <reaction evidence="3">
        <text>N(2)-succinyl-L-arginine + 2 H2O + 2 H(+) = N(2)-succinyl-L-ornithine + 2 NH4(+) + CO2</text>
        <dbReference type="Rhea" id="RHEA:19533"/>
        <dbReference type="ChEBI" id="CHEBI:15377"/>
        <dbReference type="ChEBI" id="CHEBI:15378"/>
        <dbReference type="ChEBI" id="CHEBI:16526"/>
        <dbReference type="ChEBI" id="CHEBI:28938"/>
        <dbReference type="ChEBI" id="CHEBI:58241"/>
        <dbReference type="ChEBI" id="CHEBI:58514"/>
        <dbReference type="EC" id="3.5.3.23"/>
    </reaction>
</comment>
<evidence type="ECO:0000313" key="6">
    <source>
        <dbReference type="Proteomes" id="UP000028602"/>
    </source>
</evidence>
<dbReference type="Proteomes" id="UP000028602">
    <property type="component" value="Unassembled WGS sequence"/>
</dbReference>
<keyword evidence="1 3" id="KW-0056">Arginine metabolism</keyword>
<keyword evidence="6" id="KW-1185">Reference proteome</keyword>
<dbReference type="NCBIfam" id="TIGR03241">
    <property type="entry name" value="arg_catab_astB"/>
    <property type="match status" value="1"/>
</dbReference>
<comment type="function">
    <text evidence="3">Catalyzes the hydrolysis of N(2)-succinylarginine into N(2)-succinylornithine, ammonia and CO(2).</text>
</comment>
<proteinExistence type="inferred from homology"/>
<feature type="binding site" evidence="3">
    <location>
        <begin position="141"/>
        <end position="142"/>
    </location>
    <ligand>
        <name>substrate</name>
    </ligand>
</feature>
<dbReference type="PANTHER" id="PTHR30420">
    <property type="entry name" value="N-SUCCINYLARGININE DIHYDROLASE"/>
    <property type="match status" value="1"/>
</dbReference>
<dbReference type="EC" id="3.5.3.23" evidence="3 4"/>
<dbReference type="InterPro" id="IPR007079">
    <property type="entry name" value="SuccinylArg_d-Hdrlase_AstB"/>
</dbReference>
<feature type="binding site" evidence="3">
    <location>
        <position position="364"/>
    </location>
    <ligand>
        <name>substrate</name>
    </ligand>
</feature>
<comment type="subunit">
    <text evidence="3">Homodimer.</text>
</comment>
<dbReference type="eggNOG" id="COG3724">
    <property type="taxonomic scope" value="Bacteria"/>
</dbReference>
<dbReference type="UniPathway" id="UPA00185">
    <property type="reaction ID" value="UER00280"/>
</dbReference>
<sequence length="448" mass="49810">MNRDMQVTEANFDGLVGPTHHYAGLSFGNEASARHQYQPSNPLKAVLQGLEKMKALADQGFVQGVIPPVARPDLRLLRQIGFTGNDVQILQKARKQAPELLSAACSASSMWVANAATVSPSADTADNRVHFTVANLNNKLHRMSEAPGTTAILRALFADERRFIVHDALPQTPAFGDEGAANHNRLYHRAGDPGLELFVYGYDAGKPSDGPVRYPARQTRQASEAVARLHQLDPQRTLYAQQNPAVIDQGVFHNDVIAVSHREVLFCHEHAFTGQQALFDTLRERLPEFHPLVVPDEAVTVSDAVKTYLFNSQLLSRKDGSMSLVLPQEAREHPAVWQYLQQLLADDNPVTDLQVFDLRESMRNGGGPACLRLRVTLTEEERQAVNPAVMMNDALYARLTAWARKFYRDRLTADDLADPQLLTENYQALDELTGILNLGAVYDFRQSQ</sequence>
<evidence type="ECO:0000256" key="2">
    <source>
        <dbReference type="ARBA" id="ARBA00022801"/>
    </source>
</evidence>
<dbReference type="GO" id="GO:0019544">
    <property type="term" value="P:L-arginine catabolic process to L-glutamate"/>
    <property type="evidence" value="ECO:0007669"/>
    <property type="project" value="UniProtKB-UniRule"/>
</dbReference>
<organism evidence="5 6">
    <name type="scientific">Tatumella ptyseos ATCC 33301</name>
    <dbReference type="NCBI Taxonomy" id="1005995"/>
    <lineage>
        <taxon>Bacteria</taxon>
        <taxon>Pseudomonadati</taxon>
        <taxon>Pseudomonadota</taxon>
        <taxon>Gammaproteobacteria</taxon>
        <taxon>Enterobacterales</taxon>
        <taxon>Erwiniaceae</taxon>
        <taxon>Tatumella</taxon>
    </lineage>
</organism>
<name>A0A085JDV6_9GAMM</name>
<dbReference type="PANTHER" id="PTHR30420:SF2">
    <property type="entry name" value="N-SUCCINYLARGININE DIHYDROLASE"/>
    <property type="match status" value="1"/>
</dbReference>
<dbReference type="GO" id="GO:0009015">
    <property type="term" value="F:N-succinylarginine dihydrolase activity"/>
    <property type="evidence" value="ECO:0007669"/>
    <property type="project" value="UniProtKB-UniRule"/>
</dbReference>
<comment type="caution">
    <text evidence="5">The sequence shown here is derived from an EMBL/GenBank/DDBJ whole genome shotgun (WGS) entry which is preliminary data.</text>
</comment>
<feature type="active site" evidence="3">
    <location>
        <position position="253"/>
    </location>
</feature>
<dbReference type="SUPFAM" id="SSF55909">
    <property type="entry name" value="Pentein"/>
    <property type="match status" value="1"/>
</dbReference>
<feature type="binding site" evidence="3">
    <location>
        <position position="255"/>
    </location>
    <ligand>
        <name>substrate</name>
    </ligand>
</feature>
<dbReference type="Gene3D" id="3.75.10.20">
    <property type="entry name" value="Succinylarginine dihydrolase"/>
    <property type="match status" value="1"/>
</dbReference>
<dbReference type="EMBL" id="JMPR01000037">
    <property type="protein sequence ID" value="KFD18652.1"/>
    <property type="molecule type" value="Genomic_DNA"/>
</dbReference>
<keyword evidence="2 3" id="KW-0378">Hydrolase</keyword>
<feature type="binding site" evidence="3">
    <location>
        <position position="114"/>
    </location>
    <ligand>
        <name>substrate</name>
    </ligand>
</feature>
<feature type="binding site" evidence="3">
    <location>
        <position position="217"/>
    </location>
    <ligand>
        <name>substrate</name>
    </ligand>
</feature>
<dbReference type="AlphaFoldDB" id="A0A085JDV6"/>